<organism evidence="7 8">
    <name type="scientific">Tothia fuscella</name>
    <dbReference type="NCBI Taxonomy" id="1048955"/>
    <lineage>
        <taxon>Eukaryota</taxon>
        <taxon>Fungi</taxon>
        <taxon>Dikarya</taxon>
        <taxon>Ascomycota</taxon>
        <taxon>Pezizomycotina</taxon>
        <taxon>Dothideomycetes</taxon>
        <taxon>Pleosporomycetidae</taxon>
        <taxon>Venturiales</taxon>
        <taxon>Cylindrosympodiaceae</taxon>
        <taxon>Tothia</taxon>
    </lineage>
</organism>
<dbReference type="CDD" id="cd12307">
    <property type="entry name" value="RRM_NIFK_like"/>
    <property type="match status" value="1"/>
</dbReference>
<keyword evidence="8" id="KW-1185">Reference proteome</keyword>
<feature type="compositionally biased region" description="Basic residues" evidence="5">
    <location>
        <begin position="1"/>
        <end position="12"/>
    </location>
</feature>
<dbReference type="AlphaFoldDB" id="A0A9P4NSK1"/>
<dbReference type="SMART" id="SM00360">
    <property type="entry name" value="RRM"/>
    <property type="match status" value="1"/>
</dbReference>
<evidence type="ECO:0000313" key="8">
    <source>
        <dbReference type="Proteomes" id="UP000800235"/>
    </source>
</evidence>
<dbReference type="EMBL" id="MU007037">
    <property type="protein sequence ID" value="KAF2430663.1"/>
    <property type="molecule type" value="Genomic_DNA"/>
</dbReference>
<evidence type="ECO:0000313" key="7">
    <source>
        <dbReference type="EMBL" id="KAF2430663.1"/>
    </source>
</evidence>
<sequence length="333" mass="37228">ELKPIKEKKRKAAVVGEPEKAVKTKKSKTASIGAVAPTSISKSNSNSKETNGMKDKKSKADVKIATPAENTFVSSDDDEDNIADQTAALLAGFDSSSEESEHEDGLALEQVPEAKISKKERKALAAAKNEKPGTIYIGRVPHGFFEHQMRAYFTQFGTILRLRLSRNKKTGASKHYAFIEFESSDVADIVAKTMNNYLMFGHILKVRRIPDEQVHPDLWKGAGKRFKVVPRGRMEARRLNTPKGREYWRMKVEKEGEKRLEKAERLKEMGYVFEMPAVRRVDDVPMRDVDDDDVVVGEKEGTKAITEIAAEDEDPVKEEIDVVAVVPDEAPKA</sequence>
<evidence type="ECO:0000256" key="1">
    <source>
        <dbReference type="ARBA" id="ARBA00004604"/>
    </source>
</evidence>
<protein>
    <submittedName>
        <fullName evidence="7">RNA-binding domain-containing protein</fullName>
    </submittedName>
</protein>
<evidence type="ECO:0000256" key="2">
    <source>
        <dbReference type="ARBA" id="ARBA00022884"/>
    </source>
</evidence>
<evidence type="ECO:0000256" key="3">
    <source>
        <dbReference type="ARBA" id="ARBA00023242"/>
    </source>
</evidence>
<name>A0A9P4NSK1_9PEZI</name>
<comment type="subcellular location">
    <subcellularLocation>
        <location evidence="1">Nucleus</location>
        <location evidence="1">Nucleolus</location>
    </subcellularLocation>
</comment>
<dbReference type="PANTHER" id="PTHR46754">
    <property type="entry name" value="MKI67 FHA DOMAIN-INTERACTING NUCLEOLAR PHOSPHOPROTEIN"/>
    <property type="match status" value="1"/>
</dbReference>
<comment type="caution">
    <text evidence="7">The sequence shown here is derived from an EMBL/GenBank/DDBJ whole genome shotgun (WGS) entry which is preliminary data.</text>
</comment>
<dbReference type="InterPro" id="IPR012677">
    <property type="entry name" value="Nucleotide-bd_a/b_plait_sf"/>
</dbReference>
<evidence type="ECO:0000256" key="4">
    <source>
        <dbReference type="PROSITE-ProRule" id="PRU00176"/>
    </source>
</evidence>
<dbReference type="Proteomes" id="UP000800235">
    <property type="component" value="Unassembled WGS sequence"/>
</dbReference>
<feature type="region of interest" description="Disordered" evidence="5">
    <location>
        <begin position="1"/>
        <end position="63"/>
    </location>
</feature>
<dbReference type="SUPFAM" id="SSF54928">
    <property type="entry name" value="RNA-binding domain, RBD"/>
    <property type="match status" value="1"/>
</dbReference>
<feature type="domain" description="RRM" evidence="6">
    <location>
        <begin position="133"/>
        <end position="211"/>
    </location>
</feature>
<evidence type="ECO:0000259" key="6">
    <source>
        <dbReference type="PROSITE" id="PS50102"/>
    </source>
</evidence>
<feature type="compositionally biased region" description="Basic and acidic residues" evidence="5">
    <location>
        <begin position="51"/>
        <end position="62"/>
    </location>
</feature>
<dbReference type="InterPro" id="IPR000504">
    <property type="entry name" value="RRM_dom"/>
</dbReference>
<dbReference type="OrthoDB" id="21467at2759"/>
<dbReference type="InterPro" id="IPR035979">
    <property type="entry name" value="RBD_domain_sf"/>
</dbReference>
<keyword evidence="3" id="KW-0539">Nucleus</keyword>
<feature type="compositionally biased region" description="Polar residues" evidence="5">
    <location>
        <begin position="38"/>
        <end position="50"/>
    </location>
</feature>
<dbReference type="Gene3D" id="3.30.70.330">
    <property type="match status" value="1"/>
</dbReference>
<reference evidence="7" key="1">
    <citation type="journal article" date="2020" name="Stud. Mycol.">
        <title>101 Dothideomycetes genomes: a test case for predicting lifestyles and emergence of pathogens.</title>
        <authorList>
            <person name="Haridas S."/>
            <person name="Albert R."/>
            <person name="Binder M."/>
            <person name="Bloem J."/>
            <person name="Labutti K."/>
            <person name="Salamov A."/>
            <person name="Andreopoulos B."/>
            <person name="Baker S."/>
            <person name="Barry K."/>
            <person name="Bills G."/>
            <person name="Bluhm B."/>
            <person name="Cannon C."/>
            <person name="Castanera R."/>
            <person name="Culley D."/>
            <person name="Daum C."/>
            <person name="Ezra D."/>
            <person name="Gonzalez J."/>
            <person name="Henrissat B."/>
            <person name="Kuo A."/>
            <person name="Liang C."/>
            <person name="Lipzen A."/>
            <person name="Lutzoni F."/>
            <person name="Magnuson J."/>
            <person name="Mondo S."/>
            <person name="Nolan M."/>
            <person name="Ohm R."/>
            <person name="Pangilinan J."/>
            <person name="Park H.-J."/>
            <person name="Ramirez L."/>
            <person name="Alfaro M."/>
            <person name="Sun H."/>
            <person name="Tritt A."/>
            <person name="Yoshinaga Y."/>
            <person name="Zwiers L.-H."/>
            <person name="Turgeon B."/>
            <person name="Goodwin S."/>
            <person name="Spatafora J."/>
            <person name="Crous P."/>
            <person name="Grigoriev I."/>
        </authorList>
    </citation>
    <scope>NUCLEOTIDE SEQUENCE</scope>
    <source>
        <strain evidence="7">CBS 130266</strain>
    </source>
</reference>
<keyword evidence="2 4" id="KW-0694">RNA-binding</keyword>
<feature type="non-terminal residue" evidence="7">
    <location>
        <position position="1"/>
    </location>
</feature>
<gene>
    <name evidence="7" type="ORF">EJ08DRAFT_553971</name>
</gene>
<accession>A0A9P4NSK1</accession>
<dbReference type="Pfam" id="PF00076">
    <property type="entry name" value="RRM_1"/>
    <property type="match status" value="1"/>
</dbReference>
<dbReference type="GO" id="GO:0005730">
    <property type="term" value="C:nucleolus"/>
    <property type="evidence" value="ECO:0007669"/>
    <property type="project" value="UniProtKB-SubCell"/>
</dbReference>
<feature type="non-terminal residue" evidence="7">
    <location>
        <position position="333"/>
    </location>
</feature>
<proteinExistence type="predicted"/>
<evidence type="ECO:0000256" key="5">
    <source>
        <dbReference type="SAM" id="MobiDB-lite"/>
    </source>
</evidence>
<dbReference type="GO" id="GO:0003723">
    <property type="term" value="F:RNA binding"/>
    <property type="evidence" value="ECO:0007669"/>
    <property type="project" value="UniProtKB-UniRule"/>
</dbReference>
<dbReference type="PROSITE" id="PS50102">
    <property type="entry name" value="RRM"/>
    <property type="match status" value="1"/>
</dbReference>